<evidence type="ECO:0000259" key="2">
    <source>
        <dbReference type="Pfam" id="PF02481"/>
    </source>
</evidence>
<protein>
    <submittedName>
        <fullName evidence="3">DNA protecting protein DprA</fullName>
    </submittedName>
</protein>
<dbReference type="SUPFAM" id="SSF102405">
    <property type="entry name" value="MCP/YpsA-like"/>
    <property type="match status" value="1"/>
</dbReference>
<feature type="domain" description="Smf/DprA SLOG" evidence="2">
    <location>
        <begin position="13"/>
        <end position="214"/>
    </location>
</feature>
<proteinExistence type="inferred from homology"/>
<dbReference type="PANTHER" id="PTHR43022">
    <property type="entry name" value="PROTEIN SMF"/>
    <property type="match status" value="1"/>
</dbReference>
<dbReference type="InterPro" id="IPR057666">
    <property type="entry name" value="DrpA_SLOG"/>
</dbReference>
<dbReference type="Gene3D" id="3.40.50.450">
    <property type="match status" value="1"/>
</dbReference>
<dbReference type="Pfam" id="PF02481">
    <property type="entry name" value="DNA_processg_A"/>
    <property type="match status" value="1"/>
</dbReference>
<dbReference type="EMBL" id="MFLF01000012">
    <property type="protein sequence ID" value="OGG59949.1"/>
    <property type="molecule type" value="Genomic_DNA"/>
</dbReference>
<reference evidence="3 4" key="1">
    <citation type="journal article" date="2016" name="Nat. Commun.">
        <title>Thousands of microbial genomes shed light on interconnected biogeochemical processes in an aquifer system.</title>
        <authorList>
            <person name="Anantharaman K."/>
            <person name="Brown C.T."/>
            <person name="Hug L.A."/>
            <person name="Sharon I."/>
            <person name="Castelle C.J."/>
            <person name="Probst A.J."/>
            <person name="Thomas B.C."/>
            <person name="Singh A."/>
            <person name="Wilkins M.J."/>
            <person name="Karaoz U."/>
            <person name="Brodie E.L."/>
            <person name="Williams K.H."/>
            <person name="Hubbard S.S."/>
            <person name="Banfield J.F."/>
        </authorList>
    </citation>
    <scope>NUCLEOTIDE SEQUENCE [LARGE SCALE GENOMIC DNA]</scope>
</reference>
<evidence type="ECO:0000313" key="4">
    <source>
        <dbReference type="Proteomes" id="UP000178794"/>
    </source>
</evidence>
<gene>
    <name evidence="3" type="ORF">A3C89_03345</name>
</gene>
<accession>A0A1F6DEU5</accession>
<dbReference type="InterPro" id="IPR003488">
    <property type="entry name" value="DprA"/>
</dbReference>
<sequence length="289" mass="31404">MYPIHEYAPSHFPSLREIPDVPATFFMRGTLPLPGTRMLAVVGSRDYTNYGKQCVQHLIKGLRGYPISIVSGLALGIDGLAHEAALDAGLHTIAIPGSGIADSVLYPRSNRHLAVRILREDGMLMSEFAPEEKSMPWMFPARNRIIAGIADAVLVIEAKAKSGSLITARLAHEYNKDLLVVPGNIFSENSAGVHQFLKIGATPVTSALDIVHALHLPERTEETTATVSYPEGTPEALVLHLLREPKASDVVIRAIQEKHQLSVGAVNTLLMRMELMGEIVSGSGLLRRN</sequence>
<comment type="similarity">
    <text evidence="1">Belongs to the DprA/Smf family.</text>
</comment>
<dbReference type="AlphaFoldDB" id="A0A1F6DEU5"/>
<name>A0A1F6DEU5_9BACT</name>
<dbReference type="GO" id="GO:0009294">
    <property type="term" value="P:DNA-mediated transformation"/>
    <property type="evidence" value="ECO:0007669"/>
    <property type="project" value="InterPro"/>
</dbReference>
<dbReference type="STRING" id="1798492.A3C89_03345"/>
<evidence type="ECO:0000313" key="3">
    <source>
        <dbReference type="EMBL" id="OGG59949.1"/>
    </source>
</evidence>
<organism evidence="3 4">
    <name type="scientific">Candidatus Kaiserbacteria bacterium RIFCSPHIGHO2_02_FULL_50_50</name>
    <dbReference type="NCBI Taxonomy" id="1798492"/>
    <lineage>
        <taxon>Bacteria</taxon>
        <taxon>Candidatus Kaiseribacteriota</taxon>
    </lineage>
</organism>
<dbReference type="PANTHER" id="PTHR43022:SF1">
    <property type="entry name" value="PROTEIN SMF"/>
    <property type="match status" value="1"/>
</dbReference>
<dbReference type="Proteomes" id="UP000178794">
    <property type="component" value="Unassembled WGS sequence"/>
</dbReference>
<dbReference type="NCBIfam" id="TIGR00732">
    <property type="entry name" value="dprA"/>
    <property type="match status" value="1"/>
</dbReference>
<comment type="caution">
    <text evidence="3">The sequence shown here is derived from an EMBL/GenBank/DDBJ whole genome shotgun (WGS) entry which is preliminary data.</text>
</comment>
<evidence type="ECO:0000256" key="1">
    <source>
        <dbReference type="ARBA" id="ARBA00006525"/>
    </source>
</evidence>